<evidence type="ECO:0000313" key="3">
    <source>
        <dbReference type="Proteomes" id="UP000295188"/>
    </source>
</evidence>
<dbReference type="AlphaFoldDB" id="A0A4R3KBL7"/>
<dbReference type="Proteomes" id="UP000295188">
    <property type="component" value="Unassembled WGS sequence"/>
</dbReference>
<dbReference type="Pfam" id="PF01522">
    <property type="entry name" value="Polysacc_deac_1"/>
    <property type="match status" value="1"/>
</dbReference>
<organism evidence="2 3">
    <name type="scientific">Pectinatus cerevisiiphilus</name>
    <dbReference type="NCBI Taxonomy" id="86956"/>
    <lineage>
        <taxon>Bacteria</taxon>
        <taxon>Bacillati</taxon>
        <taxon>Bacillota</taxon>
        <taxon>Negativicutes</taxon>
        <taxon>Selenomonadales</taxon>
        <taxon>Selenomonadaceae</taxon>
        <taxon>Pectinatus</taxon>
    </lineage>
</organism>
<protein>
    <submittedName>
        <fullName evidence="2">Peptidoglycan/xylan/chitin deacetylase (PgdA/CDA1 family)</fullName>
    </submittedName>
</protein>
<keyword evidence="3" id="KW-1185">Reference proteome</keyword>
<dbReference type="RefSeq" id="WP_132548136.1">
    <property type="nucleotide sequence ID" value="NZ_SMAA01000004.1"/>
</dbReference>
<dbReference type="PANTHER" id="PTHR10587">
    <property type="entry name" value="GLYCOSYL TRANSFERASE-RELATED"/>
    <property type="match status" value="1"/>
</dbReference>
<name>A0A4R3KBL7_9FIRM</name>
<reference evidence="2 3" key="1">
    <citation type="submission" date="2019-03" db="EMBL/GenBank/DDBJ databases">
        <title>Genomic Encyclopedia of Type Strains, Phase IV (KMG-IV): sequencing the most valuable type-strain genomes for metagenomic binning, comparative biology and taxonomic classification.</title>
        <authorList>
            <person name="Goeker M."/>
        </authorList>
    </citation>
    <scope>NUCLEOTIDE SEQUENCE [LARGE SCALE GENOMIC DNA]</scope>
    <source>
        <strain evidence="2 3">DSM 20467</strain>
    </source>
</reference>
<dbReference type="OrthoDB" id="9806342at2"/>
<gene>
    <name evidence="2" type="ORF">EDC37_104170</name>
</gene>
<dbReference type="Gene3D" id="3.20.20.370">
    <property type="entry name" value="Glycoside hydrolase/deacetylase"/>
    <property type="match status" value="1"/>
</dbReference>
<sequence>MRKKIAIKIDVDTKRGYEQGVPNMLDVFQKHGIKASFFFSMGPDNSGKAIRRIFRKGFLAKMLRTKAPATYGLKTMLYGTVLPAPLIVGPNPAPFLRAIADGHDCGIHCWDHVYWQDKLPVLSEAKIREHLTKACNLFEKLAHQKPRFCGAPGWQTTYKSLKVQQTMGFDFCSDVRGYAPFYPVVEGQEFLPVQIPGTLLTMDEVLGIMGVTEDNIVDYWLKNCDKPWNVFTIHAETEGLAKISILDDFIAKARLQGFEFVLLKEGKKLPNIKKCRIYAGYLPGRAGTVALQSDPLN</sequence>
<proteinExistence type="predicted"/>
<comment type="caution">
    <text evidence="2">The sequence shown here is derived from an EMBL/GenBank/DDBJ whole genome shotgun (WGS) entry which is preliminary data.</text>
</comment>
<dbReference type="GO" id="GO:0005975">
    <property type="term" value="P:carbohydrate metabolic process"/>
    <property type="evidence" value="ECO:0007669"/>
    <property type="project" value="InterPro"/>
</dbReference>
<dbReference type="InterPro" id="IPR002509">
    <property type="entry name" value="NODB_dom"/>
</dbReference>
<evidence type="ECO:0000259" key="1">
    <source>
        <dbReference type="PROSITE" id="PS51677"/>
    </source>
</evidence>
<dbReference type="SUPFAM" id="SSF88713">
    <property type="entry name" value="Glycoside hydrolase/deacetylase"/>
    <property type="match status" value="1"/>
</dbReference>
<feature type="domain" description="NodB homology" evidence="1">
    <location>
        <begin position="3"/>
        <end position="261"/>
    </location>
</feature>
<dbReference type="PANTHER" id="PTHR10587:SF137">
    <property type="entry name" value="4-DEOXY-4-FORMAMIDO-L-ARABINOSE-PHOSPHOUNDECAPRENOL DEFORMYLASE ARND-RELATED"/>
    <property type="match status" value="1"/>
</dbReference>
<evidence type="ECO:0000313" key="2">
    <source>
        <dbReference type="EMBL" id="TCS80566.1"/>
    </source>
</evidence>
<dbReference type="PROSITE" id="PS51677">
    <property type="entry name" value="NODB"/>
    <property type="match status" value="1"/>
</dbReference>
<dbReference type="EMBL" id="SMAA01000004">
    <property type="protein sequence ID" value="TCS80566.1"/>
    <property type="molecule type" value="Genomic_DNA"/>
</dbReference>
<dbReference type="InterPro" id="IPR050248">
    <property type="entry name" value="Polysacc_deacetylase_ArnD"/>
</dbReference>
<dbReference type="GO" id="GO:0016810">
    <property type="term" value="F:hydrolase activity, acting on carbon-nitrogen (but not peptide) bonds"/>
    <property type="evidence" value="ECO:0007669"/>
    <property type="project" value="InterPro"/>
</dbReference>
<accession>A0A4R3KBL7</accession>
<dbReference type="InterPro" id="IPR011330">
    <property type="entry name" value="Glyco_hydro/deAcase_b/a-brl"/>
</dbReference>